<dbReference type="AlphaFoldDB" id="A0A5B7FN06"/>
<comment type="caution">
    <text evidence="1">The sequence shown here is derived from an EMBL/GenBank/DDBJ whole genome shotgun (WGS) entry which is preliminary data.</text>
</comment>
<sequence length="93" mass="10333">MAVVQHLKLIGLEQHIFCLDHSPKSTWHRRQRLATFFEVVATLISRSPCVLDRSDACLGVAPRTVCLPRPGLPGCGIPNLTPAARDGPFYKRQ</sequence>
<accession>A0A5B7FN06</accession>
<organism evidence="1 2">
    <name type="scientific">Portunus trituberculatus</name>
    <name type="common">Swimming crab</name>
    <name type="synonym">Neptunus trituberculatus</name>
    <dbReference type="NCBI Taxonomy" id="210409"/>
    <lineage>
        <taxon>Eukaryota</taxon>
        <taxon>Metazoa</taxon>
        <taxon>Ecdysozoa</taxon>
        <taxon>Arthropoda</taxon>
        <taxon>Crustacea</taxon>
        <taxon>Multicrustacea</taxon>
        <taxon>Malacostraca</taxon>
        <taxon>Eumalacostraca</taxon>
        <taxon>Eucarida</taxon>
        <taxon>Decapoda</taxon>
        <taxon>Pleocyemata</taxon>
        <taxon>Brachyura</taxon>
        <taxon>Eubrachyura</taxon>
        <taxon>Portunoidea</taxon>
        <taxon>Portunidae</taxon>
        <taxon>Portuninae</taxon>
        <taxon>Portunus</taxon>
    </lineage>
</organism>
<keyword evidence="2" id="KW-1185">Reference proteome</keyword>
<proteinExistence type="predicted"/>
<name>A0A5B7FN06_PORTR</name>
<reference evidence="1 2" key="1">
    <citation type="submission" date="2019-05" db="EMBL/GenBank/DDBJ databases">
        <title>Another draft genome of Portunus trituberculatus and its Hox gene families provides insights of decapod evolution.</title>
        <authorList>
            <person name="Jeong J.-H."/>
            <person name="Song I."/>
            <person name="Kim S."/>
            <person name="Choi T."/>
            <person name="Kim D."/>
            <person name="Ryu S."/>
            <person name="Kim W."/>
        </authorList>
    </citation>
    <scope>NUCLEOTIDE SEQUENCE [LARGE SCALE GENOMIC DNA]</scope>
    <source>
        <tissue evidence="1">Muscle</tissue>
    </source>
</reference>
<evidence type="ECO:0000313" key="1">
    <source>
        <dbReference type="EMBL" id="MPC46717.1"/>
    </source>
</evidence>
<evidence type="ECO:0000313" key="2">
    <source>
        <dbReference type="Proteomes" id="UP000324222"/>
    </source>
</evidence>
<gene>
    <name evidence="1" type="ORF">E2C01_040443</name>
</gene>
<protein>
    <submittedName>
        <fullName evidence="1">Uncharacterized protein</fullName>
    </submittedName>
</protein>
<dbReference type="Proteomes" id="UP000324222">
    <property type="component" value="Unassembled WGS sequence"/>
</dbReference>
<dbReference type="EMBL" id="VSRR010007339">
    <property type="protein sequence ID" value="MPC46717.1"/>
    <property type="molecule type" value="Genomic_DNA"/>
</dbReference>